<reference evidence="2 3" key="1">
    <citation type="journal article" date="2005" name="PLoS Biol.">
        <title>The genomes of Oryza sativa: a history of duplications.</title>
        <authorList>
            <person name="Yu J."/>
            <person name="Wang J."/>
            <person name="Lin W."/>
            <person name="Li S."/>
            <person name="Li H."/>
            <person name="Zhou J."/>
            <person name="Ni P."/>
            <person name="Dong W."/>
            <person name="Hu S."/>
            <person name="Zeng C."/>
            <person name="Zhang J."/>
            <person name="Zhang Y."/>
            <person name="Li R."/>
            <person name="Xu Z."/>
            <person name="Li S."/>
            <person name="Li X."/>
            <person name="Zheng H."/>
            <person name="Cong L."/>
            <person name="Lin L."/>
            <person name="Yin J."/>
            <person name="Geng J."/>
            <person name="Li G."/>
            <person name="Shi J."/>
            <person name="Liu J."/>
            <person name="Lv H."/>
            <person name="Li J."/>
            <person name="Wang J."/>
            <person name="Deng Y."/>
            <person name="Ran L."/>
            <person name="Shi X."/>
            <person name="Wang X."/>
            <person name="Wu Q."/>
            <person name="Li C."/>
            <person name="Ren X."/>
            <person name="Wang J."/>
            <person name="Wang X."/>
            <person name="Li D."/>
            <person name="Liu D."/>
            <person name="Zhang X."/>
            <person name="Ji Z."/>
            <person name="Zhao W."/>
            <person name="Sun Y."/>
            <person name="Zhang Z."/>
            <person name="Bao J."/>
            <person name="Han Y."/>
            <person name="Dong L."/>
            <person name="Ji J."/>
            <person name="Chen P."/>
            <person name="Wu S."/>
            <person name="Liu J."/>
            <person name="Xiao Y."/>
            <person name="Bu D."/>
            <person name="Tan J."/>
            <person name="Yang L."/>
            <person name="Ye C."/>
            <person name="Zhang J."/>
            <person name="Xu J."/>
            <person name="Zhou Y."/>
            <person name="Yu Y."/>
            <person name="Zhang B."/>
            <person name="Zhuang S."/>
            <person name="Wei H."/>
            <person name="Liu B."/>
            <person name="Lei M."/>
            <person name="Yu H."/>
            <person name="Li Y."/>
            <person name="Xu H."/>
            <person name="Wei S."/>
            <person name="He X."/>
            <person name="Fang L."/>
            <person name="Zhang Z."/>
            <person name="Zhang Y."/>
            <person name="Huang X."/>
            <person name="Su Z."/>
            <person name="Tong W."/>
            <person name="Li J."/>
            <person name="Tong Z."/>
            <person name="Li S."/>
            <person name="Ye J."/>
            <person name="Wang L."/>
            <person name="Fang L."/>
            <person name="Lei T."/>
            <person name="Chen C."/>
            <person name="Chen H."/>
            <person name="Xu Z."/>
            <person name="Li H."/>
            <person name="Huang H."/>
            <person name="Zhang F."/>
            <person name="Xu H."/>
            <person name="Li N."/>
            <person name="Zhao C."/>
            <person name="Li S."/>
            <person name="Dong L."/>
            <person name="Huang Y."/>
            <person name="Li L."/>
            <person name="Xi Y."/>
            <person name="Qi Q."/>
            <person name="Li W."/>
            <person name="Zhang B."/>
            <person name="Hu W."/>
            <person name="Zhang Y."/>
            <person name="Tian X."/>
            <person name="Jiao Y."/>
            <person name="Liang X."/>
            <person name="Jin J."/>
            <person name="Gao L."/>
            <person name="Zheng W."/>
            <person name="Hao B."/>
            <person name="Liu S."/>
            <person name="Wang W."/>
            <person name="Yuan L."/>
            <person name="Cao M."/>
            <person name="McDermott J."/>
            <person name="Samudrala R."/>
            <person name="Wang J."/>
            <person name="Wong G.K."/>
            <person name="Yang H."/>
        </authorList>
    </citation>
    <scope>NUCLEOTIDE SEQUENCE [LARGE SCALE GENOMIC DNA]</scope>
    <source>
        <strain evidence="3">cv. 93-11</strain>
    </source>
</reference>
<sequence length="106" mass="12348">MAALPAAPRLDLHLDHHHRLLCLDHRRRAALQERGGRHARRQRQARRRLHESYGSTAADPDWRRHDGRSKRHRINGGIWMQRPGAERLTLEDSCRCLAFPLVNIDG</sequence>
<evidence type="ECO:0000256" key="1">
    <source>
        <dbReference type="SAM" id="MobiDB-lite"/>
    </source>
</evidence>
<organism evidence="2 3">
    <name type="scientific">Oryza sativa subsp. indica</name>
    <name type="common">Rice</name>
    <dbReference type="NCBI Taxonomy" id="39946"/>
    <lineage>
        <taxon>Eukaryota</taxon>
        <taxon>Viridiplantae</taxon>
        <taxon>Streptophyta</taxon>
        <taxon>Embryophyta</taxon>
        <taxon>Tracheophyta</taxon>
        <taxon>Spermatophyta</taxon>
        <taxon>Magnoliopsida</taxon>
        <taxon>Liliopsida</taxon>
        <taxon>Poales</taxon>
        <taxon>Poaceae</taxon>
        <taxon>BOP clade</taxon>
        <taxon>Oryzoideae</taxon>
        <taxon>Oryzeae</taxon>
        <taxon>Oryzinae</taxon>
        <taxon>Oryza</taxon>
        <taxon>Oryza sativa</taxon>
    </lineage>
</organism>
<protein>
    <submittedName>
        <fullName evidence="2">Uncharacterized protein</fullName>
    </submittedName>
</protein>
<keyword evidence="3" id="KW-1185">Reference proteome</keyword>
<proteinExistence type="predicted"/>
<gene>
    <name evidence="2" type="ORF">OsI_15517</name>
</gene>
<dbReference type="HOGENOM" id="CLU_2227640_0_0_1"/>
<dbReference type="EMBL" id="CM000129">
    <property type="protein sequence ID" value="EAY93731.1"/>
    <property type="molecule type" value="Genomic_DNA"/>
</dbReference>
<name>A2XSC1_ORYSI</name>
<feature type="region of interest" description="Disordered" evidence="1">
    <location>
        <begin position="32"/>
        <end position="69"/>
    </location>
</feature>
<dbReference type="Gramene" id="BGIOSGA016206-TA">
    <property type="protein sequence ID" value="BGIOSGA016206-PA"/>
    <property type="gene ID" value="BGIOSGA016206"/>
</dbReference>
<accession>A2XSC1</accession>
<feature type="compositionally biased region" description="Basic residues" evidence="1">
    <location>
        <begin position="37"/>
        <end position="49"/>
    </location>
</feature>
<evidence type="ECO:0000313" key="2">
    <source>
        <dbReference type="EMBL" id="EAY93731.1"/>
    </source>
</evidence>
<dbReference type="AlphaFoldDB" id="A2XSC1"/>
<dbReference type="Proteomes" id="UP000007015">
    <property type="component" value="Chromosome 4"/>
</dbReference>
<evidence type="ECO:0000313" key="3">
    <source>
        <dbReference type="Proteomes" id="UP000007015"/>
    </source>
</evidence>